<feature type="region of interest" description="Disordered" evidence="1">
    <location>
        <begin position="87"/>
        <end position="144"/>
    </location>
</feature>
<sequence>METIHKIDNEIMENQQGHNFTFEAKSDHMIKTTTRTPNSKKGQENHRVQAGNYYPSNYTNSNYHVAFQTDPTPTSFLHTNEIKSVASNAPIQQPTTSPPPPKLFPTPKLPTNNDQYQHPSPPQSTNPALSSIPNPKSPPVREHPTTRFFSSYLEESCISKSDKSIHPLRSDVPNSKPPLAFNFSISSSSISLLNSGGASQYPSKCGPTNSSANINRGATNKQSYSTSLNSTRVGTRVNYTGVLLSATSANDTFQLEYATSYAYTPTE</sequence>
<gene>
    <name evidence="2" type="ORF">H5410_062634</name>
</gene>
<evidence type="ECO:0000313" key="2">
    <source>
        <dbReference type="EMBL" id="KAG5572868.1"/>
    </source>
</evidence>
<protein>
    <submittedName>
        <fullName evidence="2">Uncharacterized protein</fullName>
    </submittedName>
</protein>
<accession>A0A9J5WC38</accession>
<comment type="caution">
    <text evidence="2">The sequence shown here is derived from an EMBL/GenBank/DDBJ whole genome shotgun (WGS) entry which is preliminary data.</text>
</comment>
<feature type="compositionally biased region" description="Polar residues" evidence="1">
    <location>
        <begin position="125"/>
        <end position="134"/>
    </location>
</feature>
<dbReference type="Proteomes" id="UP000824120">
    <property type="component" value="Chromosome 12"/>
</dbReference>
<dbReference type="AlphaFoldDB" id="A0A9J5WC38"/>
<organism evidence="2 3">
    <name type="scientific">Solanum commersonii</name>
    <name type="common">Commerson's wild potato</name>
    <name type="synonym">Commerson's nightshade</name>
    <dbReference type="NCBI Taxonomy" id="4109"/>
    <lineage>
        <taxon>Eukaryota</taxon>
        <taxon>Viridiplantae</taxon>
        <taxon>Streptophyta</taxon>
        <taxon>Embryophyta</taxon>
        <taxon>Tracheophyta</taxon>
        <taxon>Spermatophyta</taxon>
        <taxon>Magnoliopsida</taxon>
        <taxon>eudicotyledons</taxon>
        <taxon>Gunneridae</taxon>
        <taxon>Pentapetalae</taxon>
        <taxon>asterids</taxon>
        <taxon>lamiids</taxon>
        <taxon>Solanales</taxon>
        <taxon>Solanaceae</taxon>
        <taxon>Solanoideae</taxon>
        <taxon>Solaneae</taxon>
        <taxon>Solanum</taxon>
    </lineage>
</organism>
<feature type="compositionally biased region" description="Polar residues" evidence="1">
    <location>
        <begin position="200"/>
        <end position="227"/>
    </location>
</feature>
<evidence type="ECO:0000313" key="3">
    <source>
        <dbReference type="Proteomes" id="UP000824120"/>
    </source>
</evidence>
<name>A0A9J5WC38_SOLCO</name>
<keyword evidence="3" id="KW-1185">Reference proteome</keyword>
<reference evidence="2 3" key="1">
    <citation type="submission" date="2020-09" db="EMBL/GenBank/DDBJ databases">
        <title>De no assembly of potato wild relative species, Solanum commersonii.</title>
        <authorList>
            <person name="Cho K."/>
        </authorList>
    </citation>
    <scope>NUCLEOTIDE SEQUENCE [LARGE SCALE GENOMIC DNA]</scope>
    <source>
        <strain evidence="2">LZ3.2</strain>
        <tissue evidence="2">Leaf</tissue>
    </source>
</reference>
<dbReference type="EMBL" id="JACXVP010000012">
    <property type="protein sequence ID" value="KAG5572868.1"/>
    <property type="molecule type" value="Genomic_DNA"/>
</dbReference>
<proteinExistence type="predicted"/>
<feature type="compositionally biased region" description="Pro residues" evidence="1">
    <location>
        <begin position="96"/>
        <end position="108"/>
    </location>
</feature>
<evidence type="ECO:0000256" key="1">
    <source>
        <dbReference type="SAM" id="MobiDB-lite"/>
    </source>
</evidence>
<feature type="region of interest" description="Disordered" evidence="1">
    <location>
        <begin position="196"/>
        <end position="227"/>
    </location>
</feature>